<evidence type="ECO:0000259" key="8">
    <source>
        <dbReference type="Pfam" id="PF04187"/>
    </source>
</evidence>
<sequence length="777" mass="86366">MKETMNTFIHRLLKSSTASSIKSSKDIAHLGAVTNNLLDEIQNAKLIYFGEFHSETRIISFQTELVKEWSKRLGSACAAGVATKPRLHLIMEHFSVNMQDLLNKYQCLGSVDDYGGSLPISDNQEAFDQLVASYKAIGTEGHDLLPYSDLLQFCRETTTKQSDGDSCCEVLLHGGFIPRNHAARLNKECPDEATKRLFFDEMSNDRGYLPKKGDAMCNALFETASDTTLRGPKEHKMLIQSLMSGTDLYSPVDASNDDAEAEDADDEEKPFDRLYQAQLLKDHAMGYKVANFMLDQPSSDRFLVIAGFGHLKHYLGVPDCVNHYLRQTAMLDSDEKRRAKAMDLLMDISRFPTTAKSRNADGKGSALIGCQMLYEAYLEDNYPPLVAQISKASELDGDADTDEIKQRMIKHIYVRDPATLDEYILKSDEVRGPFLNYDQGIGGFEHPCADYLFVYDEDDEHILTETDLAEASNSDQAKCPYHTEAANDDAKRETLEAYQQVGQTAGFKGNAKRARAIMSILGYTENDLAYLGDGDIYNFQGVANPHSVAKIQLGESVIDIGSGLGIDSFLAMRDCGADQNGANANSFVVGVDLAPSEVQHATKRAAARGYGIERLRFIHGDVEKLQDVLSKHDVPPENSFDVCISNGAFCLVPDKKKAFQNVFNALRPGGRCAISTTTIVSDHLDPSFEWPVCMRMFASLESLEPMLEEIGFKNVQILDAESPMEGMELPEDDVVDDNADGIKRFKIHGKYVDQFAFLEKMDMDELCKVVTVYGEKP</sequence>
<dbReference type="EMBL" id="JALLPJ020001415">
    <property type="protein sequence ID" value="KAL3764645.1"/>
    <property type="molecule type" value="Genomic_DNA"/>
</dbReference>
<dbReference type="GO" id="GO:0032259">
    <property type="term" value="P:methylation"/>
    <property type="evidence" value="ECO:0007669"/>
    <property type="project" value="UniProtKB-KW"/>
</dbReference>
<dbReference type="Gene3D" id="3.40.50.11550">
    <property type="match status" value="1"/>
</dbReference>
<evidence type="ECO:0000256" key="6">
    <source>
        <dbReference type="ARBA" id="ARBA00047619"/>
    </source>
</evidence>
<organism evidence="10 11">
    <name type="scientific">Cyclotella atomus</name>
    <dbReference type="NCBI Taxonomy" id="382360"/>
    <lineage>
        <taxon>Eukaryota</taxon>
        <taxon>Sar</taxon>
        <taxon>Stramenopiles</taxon>
        <taxon>Ochrophyta</taxon>
        <taxon>Bacillariophyta</taxon>
        <taxon>Coscinodiscophyceae</taxon>
        <taxon>Thalassiosirophycidae</taxon>
        <taxon>Stephanodiscales</taxon>
        <taxon>Stephanodiscaceae</taxon>
        <taxon>Cyclotella</taxon>
    </lineage>
</organism>
<comment type="caution">
    <text evidence="10">The sequence shown here is derived from an EMBL/GenBank/DDBJ whole genome shotgun (WGS) entry which is preliminary data.</text>
</comment>
<dbReference type="Pfam" id="PF13847">
    <property type="entry name" value="Methyltransf_31"/>
    <property type="match status" value="1"/>
</dbReference>
<comment type="pathway">
    <text evidence="1">Phospholipid metabolism; phosphatidylcholine biosynthesis.</text>
</comment>
<dbReference type="PANTHER" id="PTHR44307">
    <property type="entry name" value="PHOSPHOETHANOLAMINE METHYLTRANSFERASE"/>
    <property type="match status" value="1"/>
</dbReference>
<dbReference type="EC" id="2.1.1.103" evidence="5"/>
<feature type="domain" description="Methyltransferase" evidence="9">
    <location>
        <begin position="554"/>
        <end position="678"/>
    </location>
</feature>
<keyword evidence="3" id="KW-0489">Methyltransferase</keyword>
<comment type="catalytic activity">
    <reaction evidence="6">
        <text>N,N-dimethylethanolamine phosphate + S-adenosyl-L-methionine = phosphocholine + S-adenosyl-L-homocysteine + H(+)</text>
        <dbReference type="Rhea" id="RHEA:25325"/>
        <dbReference type="ChEBI" id="CHEBI:15378"/>
        <dbReference type="ChEBI" id="CHEBI:57856"/>
        <dbReference type="ChEBI" id="CHEBI:58641"/>
        <dbReference type="ChEBI" id="CHEBI:59789"/>
        <dbReference type="ChEBI" id="CHEBI:295975"/>
        <dbReference type="EC" id="2.1.1.103"/>
    </reaction>
    <physiologicalReaction direction="left-to-right" evidence="6">
        <dbReference type="Rhea" id="RHEA:25326"/>
    </physiologicalReaction>
</comment>
<evidence type="ECO:0000259" key="9">
    <source>
        <dbReference type="Pfam" id="PF13847"/>
    </source>
</evidence>
<evidence type="ECO:0000256" key="4">
    <source>
        <dbReference type="ARBA" id="ARBA00022679"/>
    </source>
</evidence>
<dbReference type="SUPFAM" id="SSF159501">
    <property type="entry name" value="EreA/ChaN-like"/>
    <property type="match status" value="2"/>
</dbReference>
<dbReference type="GO" id="GO:0000234">
    <property type="term" value="F:phosphoethanolamine N-methyltransferase activity"/>
    <property type="evidence" value="ECO:0007669"/>
    <property type="project" value="UniProtKB-EC"/>
</dbReference>
<evidence type="ECO:0000256" key="1">
    <source>
        <dbReference type="ARBA" id="ARBA00004969"/>
    </source>
</evidence>
<proteinExistence type="predicted"/>
<evidence type="ECO:0000313" key="10">
    <source>
        <dbReference type="EMBL" id="KAL3764645.1"/>
    </source>
</evidence>
<dbReference type="InterPro" id="IPR007314">
    <property type="entry name" value="Cofac_haem-bd_dom"/>
</dbReference>
<dbReference type="AlphaFoldDB" id="A0ABD3MKQ6"/>
<evidence type="ECO:0000313" key="11">
    <source>
        <dbReference type="Proteomes" id="UP001530400"/>
    </source>
</evidence>
<evidence type="ECO:0000256" key="2">
    <source>
        <dbReference type="ARBA" id="ARBA00005189"/>
    </source>
</evidence>
<comment type="pathway">
    <text evidence="2">Lipid metabolism.</text>
</comment>
<evidence type="ECO:0000256" key="5">
    <source>
        <dbReference type="ARBA" id="ARBA00035674"/>
    </source>
</evidence>
<protein>
    <recommendedName>
        <fullName evidence="5">phosphoethanolamine N-methyltransferase</fullName>
        <ecNumber evidence="5">2.1.1.103</ecNumber>
    </recommendedName>
</protein>
<evidence type="ECO:0000256" key="7">
    <source>
        <dbReference type="ARBA" id="ARBA00047841"/>
    </source>
</evidence>
<dbReference type="InterPro" id="IPR029063">
    <property type="entry name" value="SAM-dependent_MTases_sf"/>
</dbReference>
<dbReference type="PANTHER" id="PTHR44307:SF2">
    <property type="entry name" value="PHOSPHOETHANOLAMINE METHYLTRANSFERASE ISOFORM X1"/>
    <property type="match status" value="1"/>
</dbReference>
<feature type="domain" description="Haem-binding uptake Tiki superfamily ChaN" evidence="8">
    <location>
        <begin position="37"/>
        <end position="321"/>
    </location>
</feature>
<keyword evidence="11" id="KW-1185">Reference proteome</keyword>
<name>A0ABD3MKQ6_9STRA</name>
<evidence type="ECO:0000256" key="3">
    <source>
        <dbReference type="ARBA" id="ARBA00022603"/>
    </source>
</evidence>
<dbReference type="Gene3D" id="3.40.50.150">
    <property type="entry name" value="Vaccinia Virus protein VP39"/>
    <property type="match status" value="1"/>
</dbReference>
<dbReference type="Pfam" id="PF04187">
    <property type="entry name" value="Cofac_haem_bdg"/>
    <property type="match status" value="1"/>
</dbReference>
<dbReference type="SUPFAM" id="SSF53335">
    <property type="entry name" value="S-adenosyl-L-methionine-dependent methyltransferases"/>
    <property type="match status" value="1"/>
</dbReference>
<dbReference type="CDD" id="cd02440">
    <property type="entry name" value="AdoMet_MTases"/>
    <property type="match status" value="1"/>
</dbReference>
<accession>A0ABD3MKQ6</accession>
<dbReference type="Proteomes" id="UP001530400">
    <property type="component" value="Unassembled WGS sequence"/>
</dbReference>
<comment type="catalytic activity">
    <reaction evidence="7">
        <text>N-methylethanolamine phosphate + S-adenosyl-L-methionine = N,N-dimethylethanolamine phosphate + S-adenosyl-L-homocysteine + H(+)</text>
        <dbReference type="Rhea" id="RHEA:25321"/>
        <dbReference type="ChEBI" id="CHEBI:15378"/>
        <dbReference type="ChEBI" id="CHEBI:57781"/>
        <dbReference type="ChEBI" id="CHEBI:57856"/>
        <dbReference type="ChEBI" id="CHEBI:58641"/>
        <dbReference type="ChEBI" id="CHEBI:59789"/>
        <dbReference type="EC" id="2.1.1.103"/>
    </reaction>
    <physiologicalReaction direction="left-to-right" evidence="7">
        <dbReference type="Rhea" id="RHEA:25322"/>
    </physiologicalReaction>
</comment>
<keyword evidence="4" id="KW-0808">Transferase</keyword>
<reference evidence="10 11" key="1">
    <citation type="submission" date="2024-10" db="EMBL/GenBank/DDBJ databases">
        <title>Updated reference genomes for cyclostephanoid diatoms.</title>
        <authorList>
            <person name="Roberts W.R."/>
            <person name="Alverson A.J."/>
        </authorList>
    </citation>
    <scope>NUCLEOTIDE SEQUENCE [LARGE SCALE GENOMIC DNA]</scope>
    <source>
        <strain evidence="10 11">AJA010-31</strain>
    </source>
</reference>
<gene>
    <name evidence="10" type="ORF">ACHAWO_010449</name>
</gene>
<dbReference type="InterPro" id="IPR025714">
    <property type="entry name" value="Methyltranfer_dom"/>
</dbReference>